<sequence>MTILPILRARSSCQSPLTGPAAPHLQPALWYSYFKKLPCLSNGKSILDQTQLYQKTRYKLHRIMATWIREEHYNPKCELLAVTFRTDHMQKVNRLDHGSLISIIFNILYALFGTWVFVVALEIFHLLCVSRWRFCLYQNKQDSKLGNIMVSGFLF</sequence>
<keyword evidence="1" id="KW-0812">Transmembrane</keyword>
<reference evidence="2 3" key="1">
    <citation type="submission" date="2016-07" db="EMBL/GenBank/DDBJ databases">
        <title>Pervasive Adenine N6-methylation of Active Genes in Fungi.</title>
        <authorList>
            <consortium name="DOE Joint Genome Institute"/>
            <person name="Mondo S.J."/>
            <person name="Dannebaum R.O."/>
            <person name="Kuo R.C."/>
            <person name="Labutti K."/>
            <person name="Haridas S."/>
            <person name="Kuo A."/>
            <person name="Salamov A."/>
            <person name="Ahrendt S.R."/>
            <person name="Lipzen A."/>
            <person name="Sullivan W."/>
            <person name="Andreopoulos W.B."/>
            <person name="Clum A."/>
            <person name="Lindquist E."/>
            <person name="Daum C."/>
            <person name="Ramamoorthy G.K."/>
            <person name="Gryganskyi A."/>
            <person name="Culley D."/>
            <person name="Magnuson J.K."/>
            <person name="James T.Y."/>
            <person name="O'Malley M.A."/>
            <person name="Stajich J.E."/>
            <person name="Spatafora J.W."/>
            <person name="Visel A."/>
            <person name="Grigoriev I.V."/>
        </authorList>
    </citation>
    <scope>NUCLEOTIDE SEQUENCE [LARGE SCALE GENOMIC DNA]</scope>
    <source>
        <strain evidence="2 3">NRRL 1336</strain>
    </source>
</reference>
<dbReference type="Proteomes" id="UP000193560">
    <property type="component" value="Unassembled WGS sequence"/>
</dbReference>
<dbReference type="AlphaFoldDB" id="A0A1X2IZZ0"/>
<evidence type="ECO:0000256" key="1">
    <source>
        <dbReference type="SAM" id="Phobius"/>
    </source>
</evidence>
<evidence type="ECO:0000313" key="3">
    <source>
        <dbReference type="Proteomes" id="UP000193560"/>
    </source>
</evidence>
<protein>
    <submittedName>
        <fullName evidence="2">Uncharacterized protein</fullName>
    </submittedName>
</protein>
<gene>
    <name evidence="2" type="ORF">BCR42DRAFT_385804</name>
</gene>
<accession>A0A1X2IZZ0</accession>
<dbReference type="EMBL" id="MCGE01000001">
    <property type="protein sequence ID" value="ORZ25152.1"/>
    <property type="molecule type" value="Genomic_DNA"/>
</dbReference>
<name>A0A1X2IZZ0_9FUNG</name>
<proteinExistence type="predicted"/>
<feature type="transmembrane region" description="Helical" evidence="1">
    <location>
        <begin position="100"/>
        <end position="127"/>
    </location>
</feature>
<keyword evidence="1" id="KW-1133">Transmembrane helix</keyword>
<keyword evidence="1" id="KW-0472">Membrane</keyword>
<comment type="caution">
    <text evidence="2">The sequence shown here is derived from an EMBL/GenBank/DDBJ whole genome shotgun (WGS) entry which is preliminary data.</text>
</comment>
<evidence type="ECO:0000313" key="2">
    <source>
        <dbReference type="EMBL" id="ORZ25152.1"/>
    </source>
</evidence>
<organism evidence="2 3">
    <name type="scientific">Absidia repens</name>
    <dbReference type="NCBI Taxonomy" id="90262"/>
    <lineage>
        <taxon>Eukaryota</taxon>
        <taxon>Fungi</taxon>
        <taxon>Fungi incertae sedis</taxon>
        <taxon>Mucoromycota</taxon>
        <taxon>Mucoromycotina</taxon>
        <taxon>Mucoromycetes</taxon>
        <taxon>Mucorales</taxon>
        <taxon>Cunninghamellaceae</taxon>
        <taxon>Absidia</taxon>
    </lineage>
</organism>
<keyword evidence="3" id="KW-1185">Reference proteome</keyword>